<reference evidence="8" key="1">
    <citation type="submission" date="2022-03" db="EMBL/GenBank/DDBJ databases">
        <authorList>
            <person name="Sayadi A."/>
        </authorList>
    </citation>
    <scope>NUCLEOTIDE SEQUENCE</scope>
</reference>
<evidence type="ECO:0000256" key="6">
    <source>
        <dbReference type="SAM" id="MobiDB-lite"/>
    </source>
</evidence>
<dbReference type="InterPro" id="IPR011598">
    <property type="entry name" value="bHLH_dom"/>
</dbReference>
<dbReference type="FunFam" id="4.10.280.10:FF:000010">
    <property type="entry name" value="Scleraxis bHLH transcription factor"/>
    <property type="match status" value="1"/>
</dbReference>
<comment type="subcellular location">
    <subcellularLocation>
        <location evidence="1">Nucleus</location>
    </subcellularLocation>
</comment>
<dbReference type="GO" id="GO:0000977">
    <property type="term" value="F:RNA polymerase II transcription regulatory region sequence-specific DNA binding"/>
    <property type="evidence" value="ECO:0007669"/>
    <property type="project" value="TreeGrafter"/>
</dbReference>
<proteinExistence type="predicted"/>
<evidence type="ECO:0000256" key="4">
    <source>
        <dbReference type="ARBA" id="ARBA00023163"/>
    </source>
</evidence>
<dbReference type="SUPFAM" id="SSF47459">
    <property type="entry name" value="HLH, helix-loop-helix DNA-binding domain"/>
    <property type="match status" value="1"/>
</dbReference>
<evidence type="ECO:0000313" key="9">
    <source>
        <dbReference type="Proteomes" id="UP001152888"/>
    </source>
</evidence>
<dbReference type="Pfam" id="PF00010">
    <property type="entry name" value="HLH"/>
    <property type="match status" value="1"/>
</dbReference>
<keyword evidence="3" id="KW-0238">DNA-binding</keyword>
<dbReference type="Gene3D" id="4.10.280.10">
    <property type="entry name" value="Helix-loop-helix DNA-binding domain"/>
    <property type="match status" value="1"/>
</dbReference>
<dbReference type="PANTHER" id="PTHR23349">
    <property type="entry name" value="BASIC HELIX-LOOP-HELIX TRANSCRIPTION FACTOR, TWIST"/>
    <property type="match status" value="1"/>
</dbReference>
<dbReference type="AlphaFoldDB" id="A0A9P0PGW2"/>
<dbReference type="GO" id="GO:0005634">
    <property type="term" value="C:nucleus"/>
    <property type="evidence" value="ECO:0007669"/>
    <property type="project" value="UniProtKB-SubCell"/>
</dbReference>
<keyword evidence="5" id="KW-0539">Nucleus</keyword>
<gene>
    <name evidence="8" type="ORF">ACAOBT_LOCUS16824</name>
</gene>
<evidence type="ECO:0000256" key="5">
    <source>
        <dbReference type="ARBA" id="ARBA00023242"/>
    </source>
</evidence>
<comment type="caution">
    <text evidence="8">The sequence shown here is derived from an EMBL/GenBank/DDBJ whole genome shotgun (WGS) entry which is preliminary data.</text>
</comment>
<keyword evidence="9" id="KW-1185">Reference proteome</keyword>
<feature type="compositionally biased region" description="Polar residues" evidence="6">
    <location>
        <begin position="209"/>
        <end position="220"/>
    </location>
</feature>
<dbReference type="InterPro" id="IPR036638">
    <property type="entry name" value="HLH_DNA-bd_sf"/>
</dbReference>
<evidence type="ECO:0000313" key="8">
    <source>
        <dbReference type="EMBL" id="CAH1985691.1"/>
    </source>
</evidence>
<dbReference type="PANTHER" id="PTHR23349:SF68">
    <property type="entry name" value="FI14601P"/>
    <property type="match status" value="1"/>
</dbReference>
<name>A0A9P0PGW2_ACAOB</name>
<dbReference type="GO" id="GO:0000981">
    <property type="term" value="F:DNA-binding transcription factor activity, RNA polymerase II-specific"/>
    <property type="evidence" value="ECO:0007669"/>
    <property type="project" value="TreeGrafter"/>
</dbReference>
<dbReference type="EMBL" id="CAKOFQ010006984">
    <property type="protein sequence ID" value="CAH1985691.1"/>
    <property type="molecule type" value="Genomic_DNA"/>
</dbReference>
<dbReference type="PROSITE" id="PS50888">
    <property type="entry name" value="BHLH"/>
    <property type="match status" value="1"/>
</dbReference>
<dbReference type="GO" id="GO:0046983">
    <property type="term" value="F:protein dimerization activity"/>
    <property type="evidence" value="ECO:0007669"/>
    <property type="project" value="InterPro"/>
</dbReference>
<evidence type="ECO:0000256" key="3">
    <source>
        <dbReference type="ARBA" id="ARBA00023125"/>
    </source>
</evidence>
<dbReference type="Proteomes" id="UP001152888">
    <property type="component" value="Unassembled WGS sequence"/>
</dbReference>
<dbReference type="SMART" id="SM00353">
    <property type="entry name" value="HLH"/>
    <property type="match status" value="1"/>
</dbReference>
<evidence type="ECO:0000259" key="7">
    <source>
        <dbReference type="PROSITE" id="PS50888"/>
    </source>
</evidence>
<keyword evidence="4" id="KW-0804">Transcription</keyword>
<evidence type="ECO:0000256" key="1">
    <source>
        <dbReference type="ARBA" id="ARBA00004123"/>
    </source>
</evidence>
<dbReference type="OrthoDB" id="10055449at2759"/>
<sequence length="264" mass="29385">MSYSNSPPDHYQHQYVDYSSHRCHYSTDGEIVSDCSDENYWSCNDKNIDNKPVINLPDGTTFNHLPFHPVHKGAPQGICSSPVNVYMHQYRTACAAMMPEMDDGSSMTVGSTYSVVPVVKKRSTANKKERRRTQSINNAYADLRDCIPNVPADTKLSKIKTLRLATSYISYLTRALEGNDLAGSFKAELGNMHNNVRKSSSVSSLQVSGMNTNESSTSPTHVEFDPLADDTDISNGMKSNKKSKGRTGWPQHVWALELKQEQAL</sequence>
<dbReference type="InterPro" id="IPR050283">
    <property type="entry name" value="E-box_TF_Regulators"/>
</dbReference>
<organism evidence="8 9">
    <name type="scientific">Acanthoscelides obtectus</name>
    <name type="common">Bean weevil</name>
    <name type="synonym">Bruchus obtectus</name>
    <dbReference type="NCBI Taxonomy" id="200917"/>
    <lineage>
        <taxon>Eukaryota</taxon>
        <taxon>Metazoa</taxon>
        <taxon>Ecdysozoa</taxon>
        <taxon>Arthropoda</taxon>
        <taxon>Hexapoda</taxon>
        <taxon>Insecta</taxon>
        <taxon>Pterygota</taxon>
        <taxon>Neoptera</taxon>
        <taxon>Endopterygota</taxon>
        <taxon>Coleoptera</taxon>
        <taxon>Polyphaga</taxon>
        <taxon>Cucujiformia</taxon>
        <taxon>Chrysomeloidea</taxon>
        <taxon>Chrysomelidae</taxon>
        <taxon>Bruchinae</taxon>
        <taxon>Bruchini</taxon>
        <taxon>Acanthoscelides</taxon>
    </lineage>
</organism>
<feature type="region of interest" description="Disordered" evidence="6">
    <location>
        <begin position="206"/>
        <end position="247"/>
    </location>
</feature>
<dbReference type="GO" id="GO:0032502">
    <property type="term" value="P:developmental process"/>
    <property type="evidence" value="ECO:0007669"/>
    <property type="project" value="TreeGrafter"/>
</dbReference>
<protein>
    <recommendedName>
        <fullName evidence="7">BHLH domain-containing protein</fullName>
    </recommendedName>
</protein>
<dbReference type="CDD" id="cd11466">
    <property type="entry name" value="bHLH_TS_HAND"/>
    <property type="match status" value="1"/>
</dbReference>
<keyword evidence="2" id="KW-0805">Transcription regulation</keyword>
<accession>A0A9P0PGW2</accession>
<feature type="domain" description="BHLH" evidence="7">
    <location>
        <begin position="120"/>
        <end position="172"/>
    </location>
</feature>
<evidence type="ECO:0000256" key="2">
    <source>
        <dbReference type="ARBA" id="ARBA00023015"/>
    </source>
</evidence>